<evidence type="ECO:0000256" key="14">
    <source>
        <dbReference type="ARBA" id="ARBA00023098"/>
    </source>
</evidence>
<keyword evidence="11 18" id="KW-0812">Transmembrane</keyword>
<evidence type="ECO:0000256" key="5">
    <source>
        <dbReference type="ARBA" id="ARBA00010185"/>
    </source>
</evidence>
<evidence type="ECO:0000256" key="10">
    <source>
        <dbReference type="ARBA" id="ARBA00022679"/>
    </source>
</evidence>
<dbReference type="GO" id="GO:0005886">
    <property type="term" value="C:plasma membrane"/>
    <property type="evidence" value="ECO:0007669"/>
    <property type="project" value="UniProtKB-SubCell"/>
</dbReference>
<feature type="transmembrane region" description="Helical" evidence="19">
    <location>
        <begin position="88"/>
        <end position="106"/>
    </location>
</feature>
<evidence type="ECO:0000256" key="9">
    <source>
        <dbReference type="ARBA" id="ARBA00022516"/>
    </source>
</evidence>
<gene>
    <name evidence="20" type="ORF">G8770_01370</name>
</gene>
<keyword evidence="13 19" id="KW-1133">Transmembrane helix</keyword>
<accession>A0A9E5MLB4</accession>
<dbReference type="GO" id="GO:0016024">
    <property type="term" value="P:CDP-diacylglycerol biosynthetic process"/>
    <property type="evidence" value="ECO:0007669"/>
    <property type="project" value="TreeGrafter"/>
</dbReference>
<proteinExistence type="inferred from homology"/>
<evidence type="ECO:0000256" key="17">
    <source>
        <dbReference type="ARBA" id="ARBA00023264"/>
    </source>
</evidence>
<evidence type="ECO:0000256" key="16">
    <source>
        <dbReference type="ARBA" id="ARBA00023209"/>
    </source>
</evidence>
<dbReference type="Pfam" id="PF01148">
    <property type="entry name" value="CTP_transf_1"/>
    <property type="match status" value="1"/>
</dbReference>
<evidence type="ECO:0000256" key="3">
    <source>
        <dbReference type="ARBA" id="ARBA00005119"/>
    </source>
</evidence>
<evidence type="ECO:0000256" key="12">
    <source>
        <dbReference type="ARBA" id="ARBA00022695"/>
    </source>
</evidence>
<comment type="pathway">
    <text evidence="4">Lipid metabolism.</text>
</comment>
<keyword evidence="16" id="KW-0594">Phospholipid biosynthesis</keyword>
<keyword evidence="12 18" id="KW-0548">Nucleotidyltransferase</keyword>
<evidence type="ECO:0000256" key="11">
    <source>
        <dbReference type="ARBA" id="ARBA00022692"/>
    </source>
</evidence>
<keyword evidence="14" id="KW-0443">Lipid metabolism</keyword>
<protein>
    <recommendedName>
        <fullName evidence="7 18">Phosphatidate cytidylyltransferase</fullName>
        <ecNumber evidence="6 18">2.7.7.41</ecNumber>
    </recommendedName>
</protein>
<comment type="similarity">
    <text evidence="5 18">Belongs to the CDS family.</text>
</comment>
<comment type="subcellular location">
    <subcellularLocation>
        <location evidence="2">Cell membrane</location>
        <topology evidence="2">Multi-pass membrane protein</topology>
    </subcellularLocation>
</comment>
<dbReference type="GO" id="GO:0004605">
    <property type="term" value="F:phosphatidate cytidylyltransferase activity"/>
    <property type="evidence" value="ECO:0007669"/>
    <property type="project" value="UniProtKB-EC"/>
</dbReference>
<keyword evidence="9" id="KW-0444">Lipid biosynthesis</keyword>
<dbReference type="RefSeq" id="WP_167180979.1">
    <property type="nucleotide sequence ID" value="NZ_JAAONZ010000001.1"/>
</dbReference>
<dbReference type="AlphaFoldDB" id="A0A9E5MLB4"/>
<sequence length="276" mass="29591">MLKQRVITAIGLAVLFLGALFFLSVQGFAITIAAVVMLAGWEWGNIVGLKAQWQRWLYAALVGVVMVAAGWYTQLIQTGELSMAPLRALLLGACTWWAVALLWVQGYPSSTVLWSHPVVKAVMGILVLVPTWLSLVFLRSESQGEWLILLVVLIVVCADIGAYFSGRALGKHKLAPAVSPGKTWEGMWGGFICCLILALVVGLGFSGGWWVLAIVAPTSLASVLGDLLESMVKRQRGIKDSSQLLPGHGGILDRVDSLTAAAPVFALAVLLTGWQV</sequence>
<organism evidence="20 21">
    <name type="scientific">Pseudomaricurvus hydrocarbonicus</name>
    <dbReference type="NCBI Taxonomy" id="1470433"/>
    <lineage>
        <taxon>Bacteria</taxon>
        <taxon>Pseudomonadati</taxon>
        <taxon>Pseudomonadota</taxon>
        <taxon>Gammaproteobacteria</taxon>
        <taxon>Cellvibrionales</taxon>
        <taxon>Cellvibrionaceae</taxon>
        <taxon>Pseudomaricurvus</taxon>
    </lineage>
</organism>
<keyword evidence="15 19" id="KW-0472">Membrane</keyword>
<feature type="transmembrane region" description="Helical" evidence="19">
    <location>
        <begin position="146"/>
        <end position="166"/>
    </location>
</feature>
<evidence type="ECO:0000256" key="4">
    <source>
        <dbReference type="ARBA" id="ARBA00005189"/>
    </source>
</evidence>
<dbReference type="InterPro" id="IPR000374">
    <property type="entry name" value="PC_trans"/>
</dbReference>
<feature type="transmembrane region" description="Helical" evidence="19">
    <location>
        <begin position="118"/>
        <end position="139"/>
    </location>
</feature>
<evidence type="ECO:0000256" key="13">
    <source>
        <dbReference type="ARBA" id="ARBA00022989"/>
    </source>
</evidence>
<dbReference type="EMBL" id="JAAONZ010000001">
    <property type="protein sequence ID" value="NHO64193.1"/>
    <property type="molecule type" value="Genomic_DNA"/>
</dbReference>
<evidence type="ECO:0000256" key="19">
    <source>
        <dbReference type="SAM" id="Phobius"/>
    </source>
</evidence>
<evidence type="ECO:0000256" key="6">
    <source>
        <dbReference type="ARBA" id="ARBA00012487"/>
    </source>
</evidence>
<comment type="catalytic activity">
    <reaction evidence="1 18">
        <text>a 1,2-diacyl-sn-glycero-3-phosphate + CTP + H(+) = a CDP-1,2-diacyl-sn-glycerol + diphosphate</text>
        <dbReference type="Rhea" id="RHEA:16229"/>
        <dbReference type="ChEBI" id="CHEBI:15378"/>
        <dbReference type="ChEBI" id="CHEBI:33019"/>
        <dbReference type="ChEBI" id="CHEBI:37563"/>
        <dbReference type="ChEBI" id="CHEBI:58332"/>
        <dbReference type="ChEBI" id="CHEBI:58608"/>
        <dbReference type="EC" id="2.7.7.41"/>
    </reaction>
</comment>
<evidence type="ECO:0000256" key="1">
    <source>
        <dbReference type="ARBA" id="ARBA00001698"/>
    </source>
</evidence>
<evidence type="ECO:0000313" key="20">
    <source>
        <dbReference type="EMBL" id="NHO64193.1"/>
    </source>
</evidence>
<feature type="transmembrane region" description="Helical" evidence="19">
    <location>
        <begin position="186"/>
        <end position="212"/>
    </location>
</feature>
<comment type="pathway">
    <text evidence="3 18">Phospholipid metabolism; CDP-diacylglycerol biosynthesis; CDP-diacylglycerol from sn-glycerol 3-phosphate: step 3/3.</text>
</comment>
<feature type="transmembrane region" description="Helical" evidence="19">
    <location>
        <begin position="12"/>
        <end position="36"/>
    </location>
</feature>
<comment type="caution">
    <text evidence="20">The sequence shown here is derived from an EMBL/GenBank/DDBJ whole genome shotgun (WGS) entry which is preliminary data.</text>
</comment>
<evidence type="ECO:0000256" key="2">
    <source>
        <dbReference type="ARBA" id="ARBA00004651"/>
    </source>
</evidence>
<evidence type="ECO:0000256" key="7">
    <source>
        <dbReference type="ARBA" id="ARBA00019373"/>
    </source>
</evidence>
<keyword evidence="10 18" id="KW-0808">Transferase</keyword>
<keyword evidence="17" id="KW-1208">Phospholipid metabolism</keyword>
<dbReference type="EC" id="2.7.7.41" evidence="6 18"/>
<dbReference type="Proteomes" id="UP000787472">
    <property type="component" value="Unassembled WGS sequence"/>
</dbReference>
<evidence type="ECO:0000256" key="15">
    <source>
        <dbReference type="ARBA" id="ARBA00023136"/>
    </source>
</evidence>
<evidence type="ECO:0000256" key="18">
    <source>
        <dbReference type="RuleBase" id="RU003938"/>
    </source>
</evidence>
<evidence type="ECO:0000313" key="21">
    <source>
        <dbReference type="Proteomes" id="UP000787472"/>
    </source>
</evidence>
<dbReference type="PROSITE" id="PS01315">
    <property type="entry name" value="CDS"/>
    <property type="match status" value="1"/>
</dbReference>
<dbReference type="PANTHER" id="PTHR46382:SF1">
    <property type="entry name" value="PHOSPHATIDATE CYTIDYLYLTRANSFERASE"/>
    <property type="match status" value="1"/>
</dbReference>
<name>A0A9E5MLB4_9GAMM</name>
<keyword evidence="8" id="KW-1003">Cell membrane</keyword>
<evidence type="ECO:0000256" key="8">
    <source>
        <dbReference type="ARBA" id="ARBA00022475"/>
    </source>
</evidence>
<keyword evidence="21" id="KW-1185">Reference proteome</keyword>
<feature type="transmembrane region" description="Helical" evidence="19">
    <location>
        <begin position="56"/>
        <end position="76"/>
    </location>
</feature>
<reference evidence="20" key="1">
    <citation type="submission" date="2020-03" db="EMBL/GenBank/DDBJ databases">
        <authorList>
            <person name="Guo F."/>
        </authorList>
    </citation>
    <scope>NUCLEOTIDE SEQUENCE</scope>
    <source>
        <strain evidence="20">JCM 30134</strain>
    </source>
</reference>
<dbReference type="PANTHER" id="PTHR46382">
    <property type="entry name" value="PHOSPHATIDATE CYTIDYLYLTRANSFERASE"/>
    <property type="match status" value="1"/>
</dbReference>